<evidence type="ECO:0000256" key="7">
    <source>
        <dbReference type="SAM" id="MobiDB-lite"/>
    </source>
</evidence>
<keyword evidence="3" id="KW-0548">Nucleotidyltransferase</keyword>
<evidence type="ECO:0000256" key="3">
    <source>
        <dbReference type="ARBA" id="ARBA00022695"/>
    </source>
</evidence>
<evidence type="ECO:0000256" key="4">
    <source>
        <dbReference type="ARBA" id="ARBA00022932"/>
    </source>
</evidence>
<proteinExistence type="predicted"/>
<dbReference type="EC" id="2.7.7.7" evidence="1"/>
<keyword evidence="4" id="KW-0239">DNA-directed DNA polymerase</keyword>
<dbReference type="InterPro" id="IPR043502">
    <property type="entry name" value="DNA/RNA_pol_sf"/>
</dbReference>
<keyword evidence="5" id="KW-0238">DNA-binding</keyword>
<comment type="catalytic activity">
    <reaction evidence="6">
        <text>DNA(n) + a 2'-deoxyribonucleoside 5'-triphosphate = DNA(n+1) + diphosphate</text>
        <dbReference type="Rhea" id="RHEA:22508"/>
        <dbReference type="Rhea" id="RHEA-COMP:17339"/>
        <dbReference type="Rhea" id="RHEA-COMP:17340"/>
        <dbReference type="ChEBI" id="CHEBI:33019"/>
        <dbReference type="ChEBI" id="CHEBI:61560"/>
        <dbReference type="ChEBI" id="CHEBI:173112"/>
        <dbReference type="EC" id="2.7.7.7"/>
    </reaction>
</comment>
<name>A0ABT2ETF0_9BACT</name>
<organism evidence="9 10">
    <name type="scientific">Candidatus Fervidibacter sacchari</name>
    <dbReference type="NCBI Taxonomy" id="1448929"/>
    <lineage>
        <taxon>Bacteria</taxon>
        <taxon>Candidatus Fervidibacterota</taxon>
        <taxon>Candidatus Fervidibacter</taxon>
    </lineage>
</organism>
<dbReference type="RefSeq" id="WP_259101350.1">
    <property type="nucleotide sequence ID" value="NZ_CP130454.1"/>
</dbReference>
<dbReference type="InterPro" id="IPR023211">
    <property type="entry name" value="DNA_pol_palm_dom_sf"/>
</dbReference>
<protein>
    <recommendedName>
        <fullName evidence="1">DNA-directed DNA polymerase</fullName>
        <ecNumber evidence="1">2.7.7.7</ecNumber>
    </recommendedName>
</protein>
<dbReference type="PANTHER" id="PTHR10322:SF23">
    <property type="entry name" value="DNA POLYMERASE DELTA CATALYTIC SUBUNIT"/>
    <property type="match status" value="1"/>
</dbReference>
<dbReference type="Proteomes" id="UP001204798">
    <property type="component" value="Unassembled WGS sequence"/>
</dbReference>
<evidence type="ECO:0000256" key="2">
    <source>
        <dbReference type="ARBA" id="ARBA00022679"/>
    </source>
</evidence>
<feature type="domain" description="DNA-directed DNA polymerase family B multifunctional" evidence="8">
    <location>
        <begin position="102"/>
        <end position="179"/>
    </location>
</feature>
<dbReference type="InterPro" id="IPR006134">
    <property type="entry name" value="DNA-dir_DNA_pol_B_multi_dom"/>
</dbReference>
<sequence>MGYIYLADFINRVIASQQSGKRRWWLKDVIINSKAKIVETLLEAHYKDFLPAPDEKVDYKGGLVFHRAGVYRHAAKVDVNSLYPSIMLAYRIHSRKDVDRWLLKILKHLTQERLKLKAKAKAGDKEANYAQQALKILINAIYGFYGTPAYPFNDMEAAPEVTRRGREILTLICYVIEECGGIIAEADTDGVIFSHPHPEKVVEEIHKALPAGFTVELDWKDCVAFISDKKNYIIFNSDGSVKDIVGGKWRGRNLPKLVSEFIPTYIQRYIFASPADAWKYYQQVSSEILEGGVKGLYWVVQQRKVSINDKTLQRAGAQVDEKVTFVYALKGNKETEAIIIRDGMDLNSIRYDAQHYLKMLSQRVDEVNKLLSKQYDASAKEHSGDGVSGSPAGDGEGRKEGDAQ</sequence>
<evidence type="ECO:0000259" key="8">
    <source>
        <dbReference type="Pfam" id="PF00136"/>
    </source>
</evidence>
<dbReference type="PANTHER" id="PTHR10322">
    <property type="entry name" value="DNA POLYMERASE CATALYTIC SUBUNIT"/>
    <property type="match status" value="1"/>
</dbReference>
<dbReference type="EMBL" id="JANUCP010000008">
    <property type="protein sequence ID" value="MCS3920919.1"/>
    <property type="molecule type" value="Genomic_DNA"/>
</dbReference>
<dbReference type="SUPFAM" id="SSF56672">
    <property type="entry name" value="DNA/RNA polymerases"/>
    <property type="match status" value="1"/>
</dbReference>
<reference evidence="9 10" key="1">
    <citation type="submission" date="2022-08" db="EMBL/GenBank/DDBJ databases">
        <title>Bacterial and archaeal communities from various locations to study Microbial Dark Matter (Phase II).</title>
        <authorList>
            <person name="Stepanauskas R."/>
        </authorList>
    </citation>
    <scope>NUCLEOTIDE SEQUENCE [LARGE SCALE GENOMIC DNA]</scope>
    <source>
        <strain evidence="9 10">PD1</strain>
    </source>
</reference>
<feature type="compositionally biased region" description="Basic and acidic residues" evidence="7">
    <location>
        <begin position="395"/>
        <end position="404"/>
    </location>
</feature>
<dbReference type="InterPro" id="IPR050240">
    <property type="entry name" value="DNA_pol_type-B"/>
</dbReference>
<keyword evidence="2" id="KW-0808">Transferase</keyword>
<evidence type="ECO:0000313" key="10">
    <source>
        <dbReference type="Proteomes" id="UP001204798"/>
    </source>
</evidence>
<evidence type="ECO:0000256" key="1">
    <source>
        <dbReference type="ARBA" id="ARBA00012417"/>
    </source>
</evidence>
<keyword evidence="10" id="KW-1185">Reference proteome</keyword>
<accession>A0ABT2ETF0</accession>
<evidence type="ECO:0000313" key="9">
    <source>
        <dbReference type="EMBL" id="MCS3920919.1"/>
    </source>
</evidence>
<dbReference type="Pfam" id="PF00136">
    <property type="entry name" value="DNA_pol_B"/>
    <property type="match status" value="1"/>
</dbReference>
<evidence type="ECO:0000256" key="5">
    <source>
        <dbReference type="ARBA" id="ARBA00023125"/>
    </source>
</evidence>
<dbReference type="Gene3D" id="3.90.1600.10">
    <property type="entry name" value="Palm domain of DNA polymerase"/>
    <property type="match status" value="1"/>
</dbReference>
<evidence type="ECO:0000256" key="6">
    <source>
        <dbReference type="ARBA" id="ARBA00049244"/>
    </source>
</evidence>
<feature type="region of interest" description="Disordered" evidence="7">
    <location>
        <begin position="375"/>
        <end position="404"/>
    </location>
</feature>
<comment type="caution">
    <text evidence="9">The sequence shown here is derived from an EMBL/GenBank/DDBJ whole genome shotgun (WGS) entry which is preliminary data.</text>
</comment>
<gene>
    <name evidence="9" type="ORF">M2350_003360</name>
</gene>